<comment type="cofactor">
    <cofactor evidence="5 7">
        <name>FMN</name>
        <dbReference type="ChEBI" id="CHEBI:58210"/>
    </cofactor>
    <text evidence="5 7">Binds 1 FMN per subunit.</text>
</comment>
<comment type="caution">
    <text evidence="5">Lacks conserved residue(s) required for the propagation of feature annotation.</text>
</comment>
<evidence type="ECO:0000256" key="1">
    <source>
        <dbReference type="ARBA" id="ARBA00007301"/>
    </source>
</evidence>
<dbReference type="EC" id="1.4.3.5" evidence="5"/>
<comment type="pathway">
    <text evidence="5">Cofactor metabolism; pyridoxal 5'-phosphate salvage; pyridoxal 5'-phosphate from pyridoxamine 5'-phosphate: step 1/1.</text>
</comment>
<evidence type="ECO:0000256" key="6">
    <source>
        <dbReference type="PIRSR" id="PIRSR000190-1"/>
    </source>
</evidence>
<reference evidence="10 11" key="1">
    <citation type="journal article" date="2014" name="Genome Announc.">
        <title>Comparative Genome Analysis of Two Isolates of the Fish Pathogen Piscirickettsia salmonis from Different Hosts Reveals Major Differences in Virulence-Associated Secretion Systems.</title>
        <authorList>
            <person name="Bohle H."/>
            <person name="Henriquez P."/>
            <person name="Grothusen H."/>
            <person name="Navas E."/>
            <person name="Sandoval A."/>
            <person name="Bustamante F."/>
            <person name="Bustos P."/>
            <person name="Mancilla M."/>
        </authorList>
    </citation>
    <scope>NUCLEOTIDE SEQUENCE [LARGE SCALE GENOMIC DNA]</scope>
    <source>
        <strain evidence="11">B1-32597</strain>
    </source>
</reference>
<feature type="binding site" evidence="5 6">
    <location>
        <position position="126"/>
    </location>
    <ligand>
        <name>substrate</name>
    </ligand>
</feature>
<evidence type="ECO:0000313" key="11">
    <source>
        <dbReference type="Proteomes" id="UP000029558"/>
    </source>
</evidence>
<evidence type="ECO:0000259" key="8">
    <source>
        <dbReference type="Pfam" id="PF01243"/>
    </source>
</evidence>
<dbReference type="NCBIfam" id="TIGR00558">
    <property type="entry name" value="pdxH"/>
    <property type="match status" value="1"/>
</dbReference>
<feature type="binding site" evidence="6">
    <location>
        <begin position="7"/>
        <end position="10"/>
    </location>
    <ligand>
        <name>substrate</name>
    </ligand>
</feature>
<dbReference type="GO" id="GO:0008615">
    <property type="term" value="P:pyridoxine biosynthetic process"/>
    <property type="evidence" value="ECO:0007669"/>
    <property type="project" value="UniProtKB-UniRule"/>
</dbReference>
<evidence type="ECO:0000256" key="5">
    <source>
        <dbReference type="HAMAP-Rule" id="MF_01629"/>
    </source>
</evidence>
<dbReference type="InterPro" id="IPR011576">
    <property type="entry name" value="Pyridox_Oxase_N"/>
</dbReference>
<feature type="binding site" evidence="5 6">
    <location>
        <begin position="190"/>
        <end position="192"/>
    </location>
    <ligand>
        <name>substrate</name>
    </ligand>
</feature>
<feature type="binding site" evidence="5 7">
    <location>
        <begin position="75"/>
        <end position="76"/>
    </location>
    <ligand>
        <name>FMN</name>
        <dbReference type="ChEBI" id="CHEBI:58210"/>
    </ligand>
</feature>
<dbReference type="NCBIfam" id="NF004231">
    <property type="entry name" value="PRK05679.1"/>
    <property type="match status" value="1"/>
</dbReference>
<evidence type="ECO:0000256" key="7">
    <source>
        <dbReference type="PIRSR" id="PIRSR000190-2"/>
    </source>
</evidence>
<feature type="binding site" evidence="5 7">
    <location>
        <begin position="139"/>
        <end position="140"/>
    </location>
    <ligand>
        <name>FMN</name>
        <dbReference type="ChEBI" id="CHEBI:58210"/>
    </ligand>
</feature>
<evidence type="ECO:0000256" key="3">
    <source>
        <dbReference type="ARBA" id="ARBA00022643"/>
    </source>
</evidence>
<dbReference type="GO" id="GO:0010181">
    <property type="term" value="F:FMN binding"/>
    <property type="evidence" value="ECO:0007669"/>
    <property type="project" value="UniProtKB-UniRule"/>
</dbReference>
<comment type="function">
    <text evidence="5">Catalyzes the oxidation of either pyridoxine 5'-phosphate (PNP) or pyridoxamine 5'-phosphate (PMP) into pyridoxal 5'-phosphate (PLP).</text>
</comment>
<dbReference type="InterPro" id="IPR000659">
    <property type="entry name" value="Pyridox_Oxase"/>
</dbReference>
<protein>
    <recommendedName>
        <fullName evidence="5">Pyridoxine/pyridoxamine 5'-phosphate oxidase</fullName>
        <ecNumber evidence="5">1.4.3.5</ecNumber>
    </recommendedName>
    <alternativeName>
        <fullName evidence="5">PNP/PMP oxidase</fullName>
        <shortName evidence="5">PNPOx</shortName>
    </alternativeName>
    <alternativeName>
        <fullName evidence="5">Pyridoxal 5'-phosphate synthase</fullName>
    </alternativeName>
</protein>
<feature type="domain" description="Pyridoxine 5'-phosphate oxidase dimerisation C-terminal" evidence="9">
    <location>
        <begin position="171"/>
        <end position="213"/>
    </location>
</feature>
<dbReference type="SUPFAM" id="SSF50475">
    <property type="entry name" value="FMN-binding split barrel"/>
    <property type="match status" value="1"/>
</dbReference>
<dbReference type="PIRSF" id="PIRSF000190">
    <property type="entry name" value="Pyd_amn-ph_oxd"/>
    <property type="match status" value="1"/>
</dbReference>
<gene>
    <name evidence="5" type="primary">pdxH</name>
    <name evidence="10" type="ORF">KU39_969</name>
</gene>
<dbReference type="Pfam" id="PF01243">
    <property type="entry name" value="PNPOx_N"/>
    <property type="match status" value="1"/>
</dbReference>
<keyword evidence="2 5" id="KW-0285">Flavoprotein</keyword>
<keyword evidence="5" id="KW-0664">Pyridoxine biosynthesis</keyword>
<dbReference type="PANTHER" id="PTHR10851">
    <property type="entry name" value="PYRIDOXINE-5-PHOSPHATE OXIDASE"/>
    <property type="match status" value="1"/>
</dbReference>
<feature type="binding site" evidence="5 6">
    <location>
        <position position="122"/>
    </location>
    <ligand>
        <name>substrate</name>
    </ligand>
</feature>
<dbReference type="InterPro" id="IPR019576">
    <property type="entry name" value="Pyridoxamine_oxidase_dimer_C"/>
</dbReference>
<feature type="domain" description="Pyridoxamine 5'-phosphate oxidase N-terminal" evidence="8">
    <location>
        <begin position="42"/>
        <end position="147"/>
    </location>
</feature>
<dbReference type="Gene3D" id="2.30.110.10">
    <property type="entry name" value="Electron Transport, Fmn-binding Protein, Chain A"/>
    <property type="match status" value="1"/>
</dbReference>
<dbReference type="RefSeq" id="WP_017376044.1">
    <property type="nucleotide sequence ID" value="NZ_CP012508.1"/>
</dbReference>
<dbReference type="PANTHER" id="PTHR10851:SF0">
    <property type="entry name" value="PYRIDOXINE-5'-PHOSPHATE OXIDASE"/>
    <property type="match status" value="1"/>
</dbReference>
<feature type="binding site" evidence="5 6">
    <location>
        <position position="130"/>
    </location>
    <ligand>
        <name>substrate</name>
    </ligand>
</feature>
<evidence type="ECO:0000256" key="4">
    <source>
        <dbReference type="ARBA" id="ARBA00023002"/>
    </source>
</evidence>
<dbReference type="HAMAP" id="MF_01629">
    <property type="entry name" value="PdxH"/>
    <property type="match status" value="1"/>
</dbReference>
<comment type="catalytic activity">
    <reaction evidence="5">
        <text>pyridoxamine 5'-phosphate + O2 + H2O = pyridoxal 5'-phosphate + H2O2 + NH4(+)</text>
        <dbReference type="Rhea" id="RHEA:15817"/>
        <dbReference type="ChEBI" id="CHEBI:15377"/>
        <dbReference type="ChEBI" id="CHEBI:15379"/>
        <dbReference type="ChEBI" id="CHEBI:16240"/>
        <dbReference type="ChEBI" id="CHEBI:28938"/>
        <dbReference type="ChEBI" id="CHEBI:58451"/>
        <dbReference type="ChEBI" id="CHEBI:597326"/>
        <dbReference type="EC" id="1.4.3.5"/>
    </reaction>
</comment>
<keyword evidence="4 5" id="KW-0560">Oxidoreductase</keyword>
<dbReference type="AlphaFoldDB" id="A0A1L6TA82"/>
<keyword evidence="3 5" id="KW-0288">FMN</keyword>
<comment type="pathway">
    <text evidence="5">Cofactor metabolism; pyridoxal 5'-phosphate salvage; pyridoxal 5'-phosphate from pyridoxine 5'-phosphate: step 1/1.</text>
</comment>
<evidence type="ECO:0000259" key="9">
    <source>
        <dbReference type="Pfam" id="PF10590"/>
    </source>
</evidence>
<feature type="binding site" evidence="5 6">
    <location>
        <position position="65"/>
    </location>
    <ligand>
        <name>substrate</name>
    </ligand>
</feature>
<feature type="binding site" evidence="5 7">
    <location>
        <position position="184"/>
    </location>
    <ligand>
        <name>FMN</name>
        <dbReference type="ChEBI" id="CHEBI:58210"/>
    </ligand>
</feature>
<feature type="binding site" evidence="5 7">
    <location>
        <position position="82"/>
    </location>
    <ligand>
        <name>FMN</name>
        <dbReference type="ChEBI" id="CHEBI:58210"/>
    </ligand>
</feature>
<feature type="binding site" evidence="5 7">
    <location>
        <begin position="60"/>
        <end position="65"/>
    </location>
    <ligand>
        <name>FMN</name>
        <dbReference type="ChEBI" id="CHEBI:58210"/>
    </ligand>
</feature>
<dbReference type="Proteomes" id="UP000029558">
    <property type="component" value="Chromosome"/>
</dbReference>
<dbReference type="OrthoDB" id="9780392at2"/>
<feature type="binding site" evidence="5 7">
    <location>
        <position position="194"/>
    </location>
    <ligand>
        <name>FMN</name>
        <dbReference type="ChEBI" id="CHEBI:58210"/>
    </ligand>
</feature>
<proteinExistence type="inferred from homology"/>
<comment type="similarity">
    <text evidence="1 5">Belongs to the pyridoxamine 5'-phosphate oxidase family.</text>
</comment>
<evidence type="ECO:0000313" key="10">
    <source>
        <dbReference type="EMBL" id="ALB22152.1"/>
    </source>
</evidence>
<dbReference type="EMBL" id="CP012508">
    <property type="protein sequence ID" value="ALB22152.1"/>
    <property type="molecule type" value="Genomic_DNA"/>
</dbReference>
<organism evidence="10 11">
    <name type="scientific">Piscirickettsia salmonis</name>
    <dbReference type="NCBI Taxonomy" id="1238"/>
    <lineage>
        <taxon>Bacteria</taxon>
        <taxon>Pseudomonadati</taxon>
        <taxon>Pseudomonadota</taxon>
        <taxon>Gammaproteobacteria</taxon>
        <taxon>Thiotrichales</taxon>
        <taxon>Piscirickettsiaceae</taxon>
        <taxon>Piscirickettsia</taxon>
    </lineage>
</organism>
<dbReference type="InterPro" id="IPR012349">
    <property type="entry name" value="Split_barrel_FMN-bd"/>
</dbReference>
<comment type="subunit">
    <text evidence="5">Homodimer.</text>
</comment>
<dbReference type="Pfam" id="PF10590">
    <property type="entry name" value="PNP_phzG_C"/>
    <property type="match status" value="1"/>
</dbReference>
<name>A0A1L6TA82_PISSA</name>
<dbReference type="GO" id="GO:0004733">
    <property type="term" value="F:pyridoxamine phosphate oxidase activity"/>
    <property type="evidence" value="ECO:0007669"/>
    <property type="project" value="UniProtKB-UniRule"/>
</dbReference>
<comment type="catalytic activity">
    <reaction evidence="5">
        <text>pyridoxine 5'-phosphate + O2 = pyridoxal 5'-phosphate + H2O2</text>
        <dbReference type="Rhea" id="RHEA:15149"/>
        <dbReference type="ChEBI" id="CHEBI:15379"/>
        <dbReference type="ChEBI" id="CHEBI:16240"/>
        <dbReference type="ChEBI" id="CHEBI:58589"/>
        <dbReference type="ChEBI" id="CHEBI:597326"/>
        <dbReference type="EC" id="1.4.3.5"/>
    </reaction>
</comment>
<sequence>MKISHIRREYSGQALTLENSAKNPVQQFTAWLEDATGIESTDPTAMTLATVDCTGTPNLRIVLLKGINEQGFNFFTNYNSAKGQEIAHTPQAAANFYWPALTRQVKIRGIIEKLTSHESDSYFNSRPKGSQIAAIASPQSQVVHQAELTERFKKLEAQYHNQNSLPRPHFWGGYRLIAHEIEFWQGQENRLHQRILYQRANNSSHWGKSTIAP</sequence>
<evidence type="ECO:0000256" key="2">
    <source>
        <dbReference type="ARBA" id="ARBA00022630"/>
    </source>
</evidence>
<accession>A0A1L6TA82</accession>
<feature type="binding site" evidence="5 7">
    <location>
        <position position="104"/>
    </location>
    <ligand>
        <name>FMN</name>
        <dbReference type="ChEBI" id="CHEBI:58210"/>
    </ligand>
</feature>